<evidence type="ECO:0000313" key="1">
    <source>
        <dbReference type="EMBL" id="TKK83650.1"/>
    </source>
</evidence>
<dbReference type="Gene3D" id="1.10.357.10">
    <property type="entry name" value="Tetracycline Repressor, domain 2"/>
    <property type="match status" value="1"/>
</dbReference>
<dbReference type="OrthoDB" id="3472897at2"/>
<dbReference type="EMBL" id="SZQA01000043">
    <property type="protein sequence ID" value="TKK83650.1"/>
    <property type="molecule type" value="Genomic_DNA"/>
</dbReference>
<proteinExistence type="predicted"/>
<gene>
    <name evidence="1" type="ORF">FDA94_32895</name>
</gene>
<reference evidence="1 2" key="1">
    <citation type="submission" date="2019-04" db="EMBL/GenBank/DDBJ databases">
        <title>Herbidospora sp. NEAU-GS14.nov., a novel actinomycete isolated from soil.</title>
        <authorList>
            <person name="Han L."/>
        </authorList>
    </citation>
    <scope>NUCLEOTIDE SEQUENCE [LARGE SCALE GENOMIC DNA]</scope>
    <source>
        <strain evidence="1 2">NEAU-GS14</strain>
    </source>
</reference>
<accession>A0A4U3M5C3</accession>
<name>A0A4U3M5C3_9ACTN</name>
<dbReference type="RefSeq" id="WP_137250967.1">
    <property type="nucleotide sequence ID" value="NZ_SZQA01000043.1"/>
</dbReference>
<evidence type="ECO:0008006" key="3">
    <source>
        <dbReference type="Google" id="ProtNLM"/>
    </source>
</evidence>
<protein>
    <recommendedName>
        <fullName evidence="3">Transcriptional regulator TetR C-terminal Proteobacteria type domain-containing protein</fullName>
    </recommendedName>
</protein>
<organism evidence="1 2">
    <name type="scientific">Herbidospora galbida</name>
    <dbReference type="NCBI Taxonomy" id="2575442"/>
    <lineage>
        <taxon>Bacteria</taxon>
        <taxon>Bacillati</taxon>
        <taxon>Actinomycetota</taxon>
        <taxon>Actinomycetes</taxon>
        <taxon>Streptosporangiales</taxon>
        <taxon>Streptosporangiaceae</taxon>
        <taxon>Herbidospora</taxon>
    </lineage>
</organism>
<dbReference type="AlphaFoldDB" id="A0A4U3M5C3"/>
<keyword evidence="2" id="KW-1185">Reference proteome</keyword>
<dbReference type="Proteomes" id="UP000308705">
    <property type="component" value="Unassembled WGS sequence"/>
</dbReference>
<evidence type="ECO:0000313" key="2">
    <source>
        <dbReference type="Proteomes" id="UP000308705"/>
    </source>
</evidence>
<comment type="caution">
    <text evidence="1">The sequence shown here is derived from an EMBL/GenBank/DDBJ whole genome shotgun (WGS) entry which is preliminary data.</text>
</comment>
<sequence length="169" mass="18420">MKTGTTEPIGAATPQIRGTTPAQAVETFLALLQDRLPSWLRLLHDLRPGHGDVTGNLRPVALAGIHYYTEIQAAALPAFVSPILTVRFRQAMRESELGPEGEVLPLAAYLAGEQELGRVRADVHPESSARLLLAGCFRHAYYEIFTGADSEPSRPEAAEAIVRELRLDP</sequence>